<dbReference type="SUPFAM" id="SSF50156">
    <property type="entry name" value="PDZ domain-like"/>
    <property type="match status" value="1"/>
</dbReference>
<sequence length="398" mass="44753">MVEIWLIELLKGIGKVFLNPLIYWSLVLLFFAGYFRIKSERLNFGVKVFGLFSEWKNTWVTALISGTILSLIMLGSGFVFSYNTILLLSAITILLSIGMRFTMLSPSYTLGITIILLLFLPLILENQSYIDPGFFSGVNFSSLVILLGLLLFVEAILIQNVKRNKTYPSLVLGNRGIWIGQHRLKKFALIPFFILVPTGMITPFAPFWPYFSIGGESFSILLVPFVLGFDFFVRGSLPKNAARKLAKSITILSILVVLIGIGSIYAPSLALVAVIIAIFGREWIQYRYKVNDRADVPYFHPEDKGMKILGIIPGTPAERLDILIGESIIKVNGIKINSEQDFYSALQSSGAYFKLEVVDDANEMRFVQGAFYEGDHHELGLIFTTKPYREKSKRKNIS</sequence>
<keyword evidence="1" id="KW-0472">Membrane</keyword>
<evidence type="ECO:0000256" key="1">
    <source>
        <dbReference type="SAM" id="Phobius"/>
    </source>
</evidence>
<keyword evidence="1" id="KW-1133">Transmembrane helix</keyword>
<dbReference type="KEGG" id="ocn:CUC15_14170"/>
<dbReference type="PROSITE" id="PS50106">
    <property type="entry name" value="PDZ"/>
    <property type="match status" value="1"/>
</dbReference>
<feature type="transmembrane region" description="Helical" evidence="1">
    <location>
        <begin position="20"/>
        <end position="37"/>
    </location>
</feature>
<feature type="transmembrane region" description="Helical" evidence="1">
    <location>
        <begin position="187"/>
        <end position="211"/>
    </location>
</feature>
<dbReference type="Proteomes" id="UP000253908">
    <property type="component" value="Chromosome"/>
</dbReference>
<feature type="transmembrane region" description="Helical" evidence="1">
    <location>
        <begin position="136"/>
        <end position="158"/>
    </location>
</feature>
<organism evidence="3 4">
    <name type="scientific">Oceanobacillus zhaokaii</name>
    <dbReference type="NCBI Taxonomy" id="2052660"/>
    <lineage>
        <taxon>Bacteria</taxon>
        <taxon>Bacillati</taxon>
        <taxon>Bacillota</taxon>
        <taxon>Bacilli</taxon>
        <taxon>Bacillales</taxon>
        <taxon>Bacillaceae</taxon>
        <taxon>Oceanobacillus</taxon>
    </lineage>
</organism>
<keyword evidence="4" id="KW-1185">Reference proteome</keyword>
<evidence type="ECO:0000259" key="2">
    <source>
        <dbReference type="PROSITE" id="PS50106"/>
    </source>
</evidence>
<dbReference type="InterPro" id="IPR036034">
    <property type="entry name" value="PDZ_sf"/>
</dbReference>
<proteinExistence type="predicted"/>
<dbReference type="EMBL" id="CP024848">
    <property type="protein sequence ID" value="AXI10001.1"/>
    <property type="molecule type" value="Genomic_DNA"/>
</dbReference>
<evidence type="ECO:0000313" key="4">
    <source>
        <dbReference type="Proteomes" id="UP000253908"/>
    </source>
</evidence>
<dbReference type="InterPro" id="IPR001478">
    <property type="entry name" value="PDZ"/>
</dbReference>
<keyword evidence="1" id="KW-0812">Transmembrane</keyword>
<feature type="transmembrane region" description="Helical" evidence="1">
    <location>
        <begin position="108"/>
        <end position="124"/>
    </location>
</feature>
<feature type="transmembrane region" description="Helical" evidence="1">
    <location>
        <begin position="249"/>
        <end position="279"/>
    </location>
</feature>
<accession>A0A345PJ21</accession>
<feature type="domain" description="PDZ" evidence="2">
    <location>
        <begin position="305"/>
        <end position="361"/>
    </location>
</feature>
<dbReference type="AlphaFoldDB" id="A0A345PJ21"/>
<dbReference type="OrthoDB" id="198399at2"/>
<feature type="transmembrane region" description="Helical" evidence="1">
    <location>
        <begin position="58"/>
        <end position="79"/>
    </location>
</feature>
<gene>
    <name evidence="3" type="ORF">CUC15_14170</name>
</gene>
<name>A0A345PJ21_9BACI</name>
<reference evidence="4" key="1">
    <citation type="submission" date="2017-11" db="EMBL/GenBank/DDBJ databases">
        <authorList>
            <person name="Zhu W."/>
        </authorList>
    </citation>
    <scope>NUCLEOTIDE SEQUENCE [LARGE SCALE GENOMIC DNA]</scope>
    <source>
        <strain evidence="4">160</strain>
    </source>
</reference>
<dbReference type="RefSeq" id="WP_114917288.1">
    <property type="nucleotide sequence ID" value="NZ_CP024848.1"/>
</dbReference>
<feature type="transmembrane region" description="Helical" evidence="1">
    <location>
        <begin position="217"/>
        <end position="237"/>
    </location>
</feature>
<dbReference type="Gene3D" id="2.30.42.10">
    <property type="match status" value="1"/>
</dbReference>
<evidence type="ECO:0000313" key="3">
    <source>
        <dbReference type="EMBL" id="AXI10001.1"/>
    </source>
</evidence>
<protein>
    <submittedName>
        <fullName evidence="3">PDZ domain-containing protein</fullName>
    </submittedName>
</protein>